<proteinExistence type="predicted"/>
<comment type="caution">
    <text evidence="2">The sequence shown here is derived from an EMBL/GenBank/DDBJ whole genome shotgun (WGS) entry which is preliminary data.</text>
</comment>
<sequence>MKKRRPVPQPTRISGYFFQHLTNPDVRTPDNRTDTARTERTKEEVTRLLSVSYTPEGLDTLMKSRSAVEQEQIQELEELLDASWRRVEEIIERNKDRRRILEEGIPQAIDAIKNTTFWTDEDVERWFNIKVSPYYAVHGRGTIGDGSVACSSVKDCDVLSGVTSSHEEPSLELRGGCSPIDESPARDGCDGTSVLPGMHHAKAWKMTDRELLDQSKVPYCLRRLFAHLLRRRDEFPKSATLLFNAIQKIQAERLPLLEEVMQTVPFSLPLQRPLGCISSFVEKFFIKEPNVRDLDLAFSSLFKQSDKVLRDAYEKLHELRCTADANTERVDHAAVIYETLLNELRQRKSLHDEYSESMSSISTRAAVELGEMELALKECDNASKRALDTIEEQTKTYVDELRGATAHRSAVIEEINTFYEQDRARLHSSLQRKKHRARKSEEIQEKCARRIREAIKELYLEQIKYGELTQEIIAESSLLEQLDNSYTQLSNAMQRSISVIEGGNVPLLVNSLRQSEETRVNLIEQCHRHINRLRKDEHFRQCRLTAYAKDNALCWYRCLSHLASIYGSHFDVLDEKCNISMQMRYLLSYERDCVSDDLNQVRKEMLFLDAKWKDISNFLEELDEPVPPLSQLDDDPSCSALRENLMGMALTRLVHGEFSHLAPPGGKAQRPALRNGTTGAAEAAA</sequence>
<evidence type="ECO:0000313" key="2">
    <source>
        <dbReference type="EMBL" id="CCD16200.1"/>
    </source>
</evidence>
<dbReference type="Proteomes" id="UP000000702">
    <property type="component" value="Unassembled WGS sequence"/>
</dbReference>
<dbReference type="EMBL" id="CAEQ01002192">
    <property type="protein sequence ID" value="CCD16200.1"/>
    <property type="molecule type" value="Genomic_DNA"/>
</dbReference>
<accession>F9WFX0</accession>
<evidence type="ECO:0000256" key="1">
    <source>
        <dbReference type="SAM" id="MobiDB-lite"/>
    </source>
</evidence>
<keyword evidence="3" id="KW-1185">Reference proteome</keyword>
<reference evidence="2 3" key="2">
    <citation type="journal article" date="2012" name="Proc. Natl. Acad. Sci. U.S.A.">
        <title>Antigenic diversity is generated by distinct evolutionary mechanisms in African trypanosome species.</title>
        <authorList>
            <person name="Jackson A.P."/>
            <person name="Berry A."/>
            <person name="Aslett M."/>
            <person name="Allison H.C."/>
            <person name="Burton P."/>
            <person name="Vavrova-Anderson J."/>
            <person name="Brown R."/>
            <person name="Browne H."/>
            <person name="Corton N."/>
            <person name="Hauser H."/>
            <person name="Gamble J."/>
            <person name="Gilderthorp R."/>
            <person name="Marcello L."/>
            <person name="McQuillan J."/>
            <person name="Otto T.D."/>
            <person name="Quail M.A."/>
            <person name="Sanders M.J."/>
            <person name="van Tonder A."/>
            <person name="Ginger M.L."/>
            <person name="Field M.C."/>
            <person name="Barry J.D."/>
            <person name="Hertz-Fowler C."/>
            <person name="Berriman M."/>
        </authorList>
    </citation>
    <scope>NUCLEOTIDE SEQUENCE [LARGE SCALE GENOMIC DNA]</scope>
    <source>
        <strain evidence="2 3">IL3000</strain>
    </source>
</reference>
<dbReference type="VEuPathDB" id="TriTrypDB:TcIL3000_0_11490"/>
<feature type="region of interest" description="Disordered" evidence="1">
    <location>
        <begin position="661"/>
        <end position="685"/>
    </location>
</feature>
<gene>
    <name evidence="2" type="ORF">TCIL3000_0_11490</name>
</gene>
<dbReference type="AlphaFoldDB" id="F9WFX0"/>
<dbReference type="OMA" id="LQQRCRC"/>
<name>F9WFX0_TRYCI</name>
<protein>
    <submittedName>
        <fullName evidence="2">WGS project CAEQ00000000 data, annotated contig 430</fullName>
    </submittedName>
</protein>
<organism evidence="2 3">
    <name type="scientific">Trypanosoma congolense (strain IL3000)</name>
    <dbReference type="NCBI Taxonomy" id="1068625"/>
    <lineage>
        <taxon>Eukaryota</taxon>
        <taxon>Discoba</taxon>
        <taxon>Euglenozoa</taxon>
        <taxon>Kinetoplastea</taxon>
        <taxon>Metakinetoplastina</taxon>
        <taxon>Trypanosomatida</taxon>
        <taxon>Trypanosomatidae</taxon>
        <taxon>Trypanosoma</taxon>
        <taxon>Nannomonas</taxon>
    </lineage>
</organism>
<evidence type="ECO:0000313" key="3">
    <source>
        <dbReference type="Proteomes" id="UP000000702"/>
    </source>
</evidence>
<reference evidence="3" key="1">
    <citation type="submission" date="2011-07" db="EMBL/GenBank/DDBJ databases">
        <title>Divergent evolution of antigenic variation in African trypanosomes.</title>
        <authorList>
            <person name="Jackson A.P."/>
            <person name="Berry A."/>
            <person name="Allison H.C."/>
            <person name="Burton P."/>
            <person name="Anderson J."/>
            <person name="Aslett M."/>
            <person name="Brown R."/>
            <person name="Corton N."/>
            <person name="Harris D."/>
            <person name="Hauser H."/>
            <person name="Gamble J."/>
            <person name="Gilderthorp R."/>
            <person name="McQuillan J."/>
            <person name="Quail M.A."/>
            <person name="Sanders M."/>
            <person name="Van Tonder A."/>
            <person name="Ginger M.L."/>
            <person name="Donelson J.E."/>
            <person name="Field M.C."/>
            <person name="Barry J.D."/>
            <person name="Berriman M."/>
            <person name="Hertz-Fowler C."/>
        </authorList>
    </citation>
    <scope>NUCLEOTIDE SEQUENCE [LARGE SCALE GENOMIC DNA]</scope>
    <source>
        <strain evidence="3">IL3000</strain>
    </source>
</reference>